<dbReference type="Proteomes" id="UP000308600">
    <property type="component" value="Unassembled WGS sequence"/>
</dbReference>
<dbReference type="EMBL" id="ML208437">
    <property type="protein sequence ID" value="TFK65436.1"/>
    <property type="molecule type" value="Genomic_DNA"/>
</dbReference>
<sequence>MSTTTSYPHGYPVPVIIEPTSPHTHTFILLHGRGDSSDDFSRILLRDAYIRTSSGKDTTTKKQDLQSIYPSVKFIFPAAKPRRATALNRTYVNQWFDFMTLQDGPDRETLQTDGVKEGCTYIHFIIKQELKNTGIPPERIVLGGLSQGSATSLFALLTLDEPGLLNVDEESEKQLAGLKIPRLGAFIGMSGRIPFKKRVEANFTDIFGKSPDADGVDISFEGESRDIPKEIQALNSIRDLIYLPPLLPDASPACFKTPAFIGHGDADGTVPISFGEFVRDILGQMTMDVTWKVYPGFGHWYKVPDEIEDIVQFLDQKGVISPHLK</sequence>
<evidence type="ECO:0000313" key="2">
    <source>
        <dbReference type="Proteomes" id="UP000308600"/>
    </source>
</evidence>
<accession>A0ACD3AIA4</accession>
<gene>
    <name evidence="1" type="ORF">BDN72DRAFT_801174</name>
</gene>
<evidence type="ECO:0000313" key="1">
    <source>
        <dbReference type="EMBL" id="TFK65436.1"/>
    </source>
</evidence>
<protein>
    <submittedName>
        <fullName evidence="1">Alpha/beta-hydrolase</fullName>
    </submittedName>
</protein>
<reference evidence="1 2" key="1">
    <citation type="journal article" date="2019" name="Nat. Ecol. Evol.">
        <title>Megaphylogeny resolves global patterns of mushroom evolution.</title>
        <authorList>
            <person name="Varga T."/>
            <person name="Krizsan K."/>
            <person name="Foldi C."/>
            <person name="Dima B."/>
            <person name="Sanchez-Garcia M."/>
            <person name="Sanchez-Ramirez S."/>
            <person name="Szollosi G.J."/>
            <person name="Szarkandi J.G."/>
            <person name="Papp V."/>
            <person name="Albert L."/>
            <person name="Andreopoulos W."/>
            <person name="Angelini C."/>
            <person name="Antonin V."/>
            <person name="Barry K.W."/>
            <person name="Bougher N.L."/>
            <person name="Buchanan P."/>
            <person name="Buyck B."/>
            <person name="Bense V."/>
            <person name="Catcheside P."/>
            <person name="Chovatia M."/>
            <person name="Cooper J."/>
            <person name="Damon W."/>
            <person name="Desjardin D."/>
            <person name="Finy P."/>
            <person name="Geml J."/>
            <person name="Haridas S."/>
            <person name="Hughes K."/>
            <person name="Justo A."/>
            <person name="Karasinski D."/>
            <person name="Kautmanova I."/>
            <person name="Kiss B."/>
            <person name="Kocsube S."/>
            <person name="Kotiranta H."/>
            <person name="LaButti K.M."/>
            <person name="Lechner B.E."/>
            <person name="Liimatainen K."/>
            <person name="Lipzen A."/>
            <person name="Lukacs Z."/>
            <person name="Mihaltcheva S."/>
            <person name="Morgado L.N."/>
            <person name="Niskanen T."/>
            <person name="Noordeloos M.E."/>
            <person name="Ohm R.A."/>
            <person name="Ortiz-Santana B."/>
            <person name="Ovrebo C."/>
            <person name="Racz N."/>
            <person name="Riley R."/>
            <person name="Savchenko A."/>
            <person name="Shiryaev A."/>
            <person name="Soop K."/>
            <person name="Spirin V."/>
            <person name="Szebenyi C."/>
            <person name="Tomsovsky M."/>
            <person name="Tulloss R.E."/>
            <person name="Uehling J."/>
            <person name="Grigoriev I.V."/>
            <person name="Vagvolgyi C."/>
            <person name="Papp T."/>
            <person name="Martin F.M."/>
            <person name="Miettinen O."/>
            <person name="Hibbett D.S."/>
            <person name="Nagy L.G."/>
        </authorList>
    </citation>
    <scope>NUCLEOTIDE SEQUENCE [LARGE SCALE GENOMIC DNA]</scope>
    <source>
        <strain evidence="1 2">NL-1719</strain>
    </source>
</reference>
<keyword evidence="2" id="KW-1185">Reference proteome</keyword>
<proteinExistence type="predicted"/>
<organism evidence="1 2">
    <name type="scientific">Pluteus cervinus</name>
    <dbReference type="NCBI Taxonomy" id="181527"/>
    <lineage>
        <taxon>Eukaryota</taxon>
        <taxon>Fungi</taxon>
        <taxon>Dikarya</taxon>
        <taxon>Basidiomycota</taxon>
        <taxon>Agaricomycotina</taxon>
        <taxon>Agaricomycetes</taxon>
        <taxon>Agaricomycetidae</taxon>
        <taxon>Agaricales</taxon>
        <taxon>Pluteineae</taxon>
        <taxon>Pluteaceae</taxon>
        <taxon>Pluteus</taxon>
    </lineage>
</organism>
<name>A0ACD3AIA4_9AGAR</name>